<reference evidence="3 4" key="1">
    <citation type="submission" date="2019-10" db="EMBL/GenBank/DDBJ databases">
        <title>Complete genome sequences for adaption low water activity.</title>
        <authorList>
            <person name="Zhao L."/>
            <person name="Zhong J."/>
        </authorList>
    </citation>
    <scope>NUCLEOTIDE SEQUENCE [LARGE SCALE GENOMIC DNA]</scope>
    <source>
        <strain evidence="3 4">FDU301</strain>
        <plasmid evidence="4">pfdu301b</plasmid>
    </source>
</reference>
<geneLocation type="plasmid" evidence="4">
    <name>pfdu301b</name>
</geneLocation>
<feature type="transmembrane region" description="Helical" evidence="1">
    <location>
        <begin position="71"/>
        <end position="90"/>
    </location>
</feature>
<dbReference type="SUPFAM" id="SSF48317">
    <property type="entry name" value="Acid phosphatase/Vanadium-dependent haloperoxidase"/>
    <property type="match status" value="1"/>
</dbReference>
<feature type="transmembrane region" description="Helical" evidence="1">
    <location>
        <begin position="168"/>
        <end position="190"/>
    </location>
</feature>
<protein>
    <submittedName>
        <fullName evidence="3">Phosphatase PAP2 family protein</fullName>
    </submittedName>
</protein>
<feature type="transmembrane region" description="Helical" evidence="1">
    <location>
        <begin position="196"/>
        <end position="214"/>
    </location>
</feature>
<name>A0A6M6E6G1_PRIMG</name>
<dbReference type="SMART" id="SM00014">
    <property type="entry name" value="acidPPc"/>
    <property type="match status" value="1"/>
</dbReference>
<dbReference type="Gene3D" id="1.20.144.10">
    <property type="entry name" value="Phosphatidic acid phosphatase type 2/haloperoxidase"/>
    <property type="match status" value="2"/>
</dbReference>
<accession>A0A6M6E6G1</accession>
<organism evidence="3 4">
    <name type="scientific">Priestia megaterium</name>
    <name type="common">Bacillus megaterium</name>
    <dbReference type="NCBI Taxonomy" id="1404"/>
    <lineage>
        <taxon>Bacteria</taxon>
        <taxon>Bacillati</taxon>
        <taxon>Bacillota</taxon>
        <taxon>Bacilli</taxon>
        <taxon>Bacillales</taxon>
        <taxon>Bacillaceae</taxon>
        <taxon>Priestia</taxon>
    </lineage>
</organism>
<keyword evidence="3" id="KW-0614">Plasmid</keyword>
<evidence type="ECO:0000313" key="4">
    <source>
        <dbReference type="Proteomes" id="UP000501076"/>
    </source>
</evidence>
<keyword evidence="1" id="KW-0472">Membrane</keyword>
<keyword evidence="1" id="KW-0812">Transmembrane</keyword>
<feature type="transmembrane region" description="Helical" evidence="1">
    <location>
        <begin position="21"/>
        <end position="40"/>
    </location>
</feature>
<proteinExistence type="predicted"/>
<feature type="transmembrane region" description="Helical" evidence="1">
    <location>
        <begin position="97"/>
        <end position="113"/>
    </location>
</feature>
<dbReference type="PANTHER" id="PTHR14969:SF13">
    <property type="entry name" value="AT30094P"/>
    <property type="match status" value="1"/>
</dbReference>
<feature type="transmembrane region" description="Helical" evidence="1">
    <location>
        <begin position="143"/>
        <end position="161"/>
    </location>
</feature>
<dbReference type="InterPro" id="IPR036938">
    <property type="entry name" value="PAP2/HPO_sf"/>
</dbReference>
<evidence type="ECO:0000259" key="2">
    <source>
        <dbReference type="SMART" id="SM00014"/>
    </source>
</evidence>
<keyword evidence="1" id="KW-1133">Transmembrane helix</keyword>
<dbReference type="InterPro" id="IPR000326">
    <property type="entry name" value="PAP2/HPO"/>
</dbReference>
<dbReference type="CDD" id="cd03392">
    <property type="entry name" value="PAP2_like_2"/>
    <property type="match status" value="1"/>
</dbReference>
<dbReference type="Proteomes" id="UP000501076">
    <property type="component" value="Plasmid pFDU301B"/>
</dbReference>
<sequence length="226" mass="26437">MTYIDLRVLIMRFLVRFKLSILLALILLSSFVIISIVVKLEKLDKFDQWLLSNIHKNHSSFLTKVMKFLDFIGSTYFIIGVSLLLLFYLYFMMKDRLMSVLFIVTMLGERLLGEGLKPLLRRSRPNGQHLIEVDGHSFPSQHAMNTFVLYGFLLFILWRHVKNKKMKVLLTLIVITIILVMGLSRIYLGVHHPSDVIGGYLISGFWLTMVILYARYYEEKNKLRDS</sequence>
<evidence type="ECO:0000256" key="1">
    <source>
        <dbReference type="SAM" id="Phobius"/>
    </source>
</evidence>
<evidence type="ECO:0000313" key="3">
    <source>
        <dbReference type="EMBL" id="QJX81104.1"/>
    </source>
</evidence>
<dbReference type="AlphaFoldDB" id="A0A6M6E6G1"/>
<dbReference type="PANTHER" id="PTHR14969">
    <property type="entry name" value="SPHINGOSINE-1-PHOSPHATE PHOSPHOHYDROLASE"/>
    <property type="match status" value="1"/>
</dbReference>
<feature type="domain" description="Phosphatidic acid phosphatase type 2/haloperoxidase" evidence="2">
    <location>
        <begin position="97"/>
        <end position="211"/>
    </location>
</feature>
<dbReference type="EMBL" id="CP045274">
    <property type="protein sequence ID" value="QJX81104.1"/>
    <property type="molecule type" value="Genomic_DNA"/>
</dbReference>
<gene>
    <name evidence="3" type="ORF">FDZ14_33920</name>
</gene>
<dbReference type="Pfam" id="PF01569">
    <property type="entry name" value="PAP2"/>
    <property type="match status" value="1"/>
</dbReference>